<name>A0ABP2RRK5_RHILU</name>
<dbReference type="CDD" id="cd04301">
    <property type="entry name" value="NAT_SF"/>
    <property type="match status" value="1"/>
</dbReference>
<reference evidence="4 5" key="1">
    <citation type="journal article" date="2013" name="Genome Announc.">
        <title>Genome Sequence of Rhizobium lupini HPC(L) Isolated from Saline Desert Soil, Kutch (Gujarat).</title>
        <authorList>
            <person name="Agarwal L."/>
            <person name="Purohit H.J."/>
        </authorList>
    </citation>
    <scope>NUCLEOTIDE SEQUENCE [LARGE SCALE GENOMIC DNA]</scope>
    <source>
        <strain evidence="5">HPC(L)</strain>
    </source>
</reference>
<evidence type="ECO:0000259" key="3">
    <source>
        <dbReference type="PROSITE" id="PS51186"/>
    </source>
</evidence>
<keyword evidence="2" id="KW-0012">Acyltransferase</keyword>
<protein>
    <submittedName>
        <fullName evidence="4">GCN5-related N-acetyltransferase</fullName>
    </submittedName>
</protein>
<evidence type="ECO:0000313" key="4">
    <source>
        <dbReference type="EMBL" id="EKJ95044.1"/>
    </source>
</evidence>
<dbReference type="EMBL" id="AMQQ01000021">
    <property type="protein sequence ID" value="EKJ95044.1"/>
    <property type="molecule type" value="Genomic_DNA"/>
</dbReference>
<dbReference type="Gene3D" id="3.40.630.30">
    <property type="match status" value="1"/>
</dbReference>
<dbReference type="InterPro" id="IPR016181">
    <property type="entry name" value="Acyl_CoA_acyltransferase"/>
</dbReference>
<dbReference type="RefSeq" id="WP_006698987.1">
    <property type="nucleotide sequence ID" value="NZ_AMQQ01000021.1"/>
</dbReference>
<dbReference type="Pfam" id="PF00583">
    <property type="entry name" value="Acetyltransf_1"/>
    <property type="match status" value="1"/>
</dbReference>
<comment type="caution">
    <text evidence="4">The sequence shown here is derived from an EMBL/GenBank/DDBJ whole genome shotgun (WGS) entry which is preliminary data.</text>
</comment>
<keyword evidence="5" id="KW-1185">Reference proteome</keyword>
<gene>
    <name evidence="4" type="ORF">C241_14808</name>
</gene>
<dbReference type="Proteomes" id="UP000017668">
    <property type="component" value="Unassembled WGS sequence"/>
</dbReference>
<dbReference type="SUPFAM" id="SSF55729">
    <property type="entry name" value="Acyl-CoA N-acyltransferases (Nat)"/>
    <property type="match status" value="1"/>
</dbReference>
<proteinExistence type="predicted"/>
<evidence type="ECO:0000256" key="2">
    <source>
        <dbReference type="ARBA" id="ARBA00023315"/>
    </source>
</evidence>
<evidence type="ECO:0000313" key="5">
    <source>
        <dbReference type="Proteomes" id="UP000017668"/>
    </source>
</evidence>
<dbReference type="PANTHER" id="PTHR10545">
    <property type="entry name" value="DIAMINE N-ACETYLTRANSFERASE"/>
    <property type="match status" value="1"/>
</dbReference>
<feature type="domain" description="N-acetyltransferase" evidence="3">
    <location>
        <begin position="6"/>
        <end position="154"/>
    </location>
</feature>
<sequence>MQKREISVRPLQRSDVSQALALMRQLAEFEGYAAALHVTENDLVRHGFGERPSFGAFVAQLDDALVGLAVHYEIPWPFDMRPVVVLKELFVVEAARGSGVGASLFDRVAEHASARGASILRWTALPDNHDAKKFYTSRGGRLDKNWETWEMRLR</sequence>
<dbReference type="PANTHER" id="PTHR10545:SF29">
    <property type="entry name" value="GH14572P-RELATED"/>
    <property type="match status" value="1"/>
</dbReference>
<evidence type="ECO:0000256" key="1">
    <source>
        <dbReference type="ARBA" id="ARBA00022679"/>
    </source>
</evidence>
<organism evidence="4 5">
    <name type="scientific">Bradyrhizobium lupini HPC(L)</name>
    <dbReference type="NCBI Taxonomy" id="1229491"/>
    <lineage>
        <taxon>Bacteria</taxon>
        <taxon>Pseudomonadati</taxon>
        <taxon>Pseudomonadota</taxon>
        <taxon>Alphaproteobacteria</taxon>
        <taxon>Hyphomicrobiales</taxon>
        <taxon>Nitrobacteraceae</taxon>
        <taxon>Bradyrhizobium</taxon>
    </lineage>
</organism>
<dbReference type="PROSITE" id="PS51186">
    <property type="entry name" value="GNAT"/>
    <property type="match status" value="1"/>
</dbReference>
<dbReference type="InterPro" id="IPR051016">
    <property type="entry name" value="Diverse_Substrate_AcTransf"/>
</dbReference>
<keyword evidence="1" id="KW-0808">Transferase</keyword>
<dbReference type="InterPro" id="IPR000182">
    <property type="entry name" value="GNAT_dom"/>
</dbReference>
<accession>A0ABP2RRK5</accession>